<dbReference type="Proteomes" id="UP001595916">
    <property type="component" value="Unassembled WGS sequence"/>
</dbReference>
<comment type="caution">
    <text evidence="3">The sequence shown here is derived from an EMBL/GenBank/DDBJ whole genome shotgun (WGS) entry which is preliminary data.</text>
</comment>
<dbReference type="GO" id="GO:0016740">
    <property type="term" value="F:transferase activity"/>
    <property type="evidence" value="ECO:0007669"/>
    <property type="project" value="UniProtKB-KW"/>
</dbReference>
<dbReference type="InterPro" id="IPR004165">
    <property type="entry name" value="CoA_trans_fam_I"/>
</dbReference>
<dbReference type="SUPFAM" id="SSF100950">
    <property type="entry name" value="NagB/RpiA/CoA transferase-like"/>
    <property type="match status" value="1"/>
</dbReference>
<evidence type="ECO:0000256" key="2">
    <source>
        <dbReference type="ARBA" id="ARBA00022679"/>
    </source>
</evidence>
<name>A0ABV9QN32_9FIRM</name>
<accession>A0ABV9QN32</accession>
<organism evidence="3 4">
    <name type="scientific">Filifactor villosus</name>
    <dbReference type="NCBI Taxonomy" id="29374"/>
    <lineage>
        <taxon>Bacteria</taxon>
        <taxon>Bacillati</taxon>
        <taxon>Bacillota</taxon>
        <taxon>Clostridia</taxon>
        <taxon>Peptostreptococcales</taxon>
        <taxon>Filifactoraceae</taxon>
        <taxon>Filifactor</taxon>
    </lineage>
</organism>
<keyword evidence="2 3" id="KW-0808">Transferase</keyword>
<dbReference type="NCBIfam" id="TIGR02429">
    <property type="entry name" value="pcaI_scoA_fam"/>
    <property type="match status" value="1"/>
</dbReference>
<dbReference type="RefSeq" id="WP_379789414.1">
    <property type="nucleotide sequence ID" value="NZ_JBHSHL010000061.1"/>
</dbReference>
<proteinExistence type="inferred from homology"/>
<dbReference type="InterPro" id="IPR004163">
    <property type="entry name" value="CoA_transf_BS"/>
</dbReference>
<dbReference type="PANTHER" id="PTHR13707:SF60">
    <property type="entry name" value="ACETATE COA-TRANSFERASE SUBUNIT ALPHA"/>
    <property type="match status" value="1"/>
</dbReference>
<reference evidence="4" key="1">
    <citation type="journal article" date="2019" name="Int. J. Syst. Evol. Microbiol.">
        <title>The Global Catalogue of Microorganisms (GCM) 10K type strain sequencing project: providing services to taxonomists for standard genome sequencing and annotation.</title>
        <authorList>
            <consortium name="The Broad Institute Genomics Platform"/>
            <consortium name="The Broad Institute Genome Sequencing Center for Infectious Disease"/>
            <person name="Wu L."/>
            <person name="Ma J."/>
        </authorList>
    </citation>
    <scope>NUCLEOTIDE SEQUENCE [LARGE SCALE GENOMIC DNA]</scope>
    <source>
        <strain evidence="4">CCUG 46385</strain>
    </source>
</reference>
<comment type="similarity">
    <text evidence="1">Belongs to the 3-oxoacid CoA-transferase subunit A family.</text>
</comment>
<keyword evidence="4" id="KW-1185">Reference proteome</keyword>
<dbReference type="InterPro" id="IPR012792">
    <property type="entry name" value="3-oxoacid_CoA-transf_A"/>
</dbReference>
<dbReference type="InterPro" id="IPR037171">
    <property type="entry name" value="NagB/RpiA_transferase-like"/>
</dbReference>
<dbReference type="EMBL" id="JBHSHL010000061">
    <property type="protein sequence ID" value="MFC4805735.1"/>
    <property type="molecule type" value="Genomic_DNA"/>
</dbReference>
<dbReference type="PROSITE" id="PS01273">
    <property type="entry name" value="COA_TRANSF_1"/>
    <property type="match status" value="1"/>
</dbReference>
<evidence type="ECO:0000313" key="4">
    <source>
        <dbReference type="Proteomes" id="UP001595916"/>
    </source>
</evidence>
<gene>
    <name evidence="3" type="ORF">ACFO4R_11835</name>
</gene>
<sequence>MNKIITVSEAVDQIKDGMTIMVGGFLGDGTPHSLVNEIARRGIKDITLICNDTGFVDYGTGIWVNNHQVKKTIASHVGTNKQTGIQMADGSMVVELVPQGSLAEKIRCGGFGLGAAITPTGVGTAVEEGKQKITIEGIEYLVEPALRADIALIYGAIVDKRGNVVYHKTGRNFNPLMAMAADKVIVEAGQIVEVGEIDPNDVMTSGIVVDHIVQGEPIKEIYGEDHWRFQ</sequence>
<protein>
    <submittedName>
        <fullName evidence="3">CoA transferase subunit A</fullName>
    </submittedName>
</protein>
<dbReference type="SMART" id="SM00882">
    <property type="entry name" value="CoA_trans"/>
    <property type="match status" value="1"/>
</dbReference>
<dbReference type="PANTHER" id="PTHR13707">
    <property type="entry name" value="KETOACID-COENZYME A TRANSFERASE"/>
    <property type="match status" value="1"/>
</dbReference>
<dbReference type="Gene3D" id="3.40.1080.10">
    <property type="entry name" value="Glutaconate Coenzyme A-transferase"/>
    <property type="match status" value="1"/>
</dbReference>
<evidence type="ECO:0000256" key="1">
    <source>
        <dbReference type="ARBA" id="ARBA00005612"/>
    </source>
</evidence>
<dbReference type="Pfam" id="PF01144">
    <property type="entry name" value="CoA_trans"/>
    <property type="match status" value="1"/>
</dbReference>
<evidence type="ECO:0000313" key="3">
    <source>
        <dbReference type="EMBL" id="MFC4805735.1"/>
    </source>
</evidence>